<dbReference type="AlphaFoldDB" id="A0AA96G9P7"/>
<keyword evidence="3" id="KW-1185">Reference proteome</keyword>
<dbReference type="Proteomes" id="UP001302719">
    <property type="component" value="Chromosome"/>
</dbReference>
<accession>A0AA96G9P7</accession>
<gene>
    <name evidence="2" type="ORF">PP769_13605</name>
</gene>
<dbReference type="EMBL" id="CP116967">
    <property type="protein sequence ID" value="WNM57007.1"/>
    <property type="molecule type" value="Genomic_DNA"/>
</dbReference>
<evidence type="ECO:0000256" key="1">
    <source>
        <dbReference type="SAM" id="MobiDB-lite"/>
    </source>
</evidence>
<organism evidence="2 3">
    <name type="scientific">Candidatus Nitrospira allomarina</name>
    <dbReference type="NCBI Taxonomy" id="3020900"/>
    <lineage>
        <taxon>Bacteria</taxon>
        <taxon>Pseudomonadati</taxon>
        <taxon>Nitrospirota</taxon>
        <taxon>Nitrospiria</taxon>
        <taxon>Nitrospirales</taxon>
        <taxon>Nitrospiraceae</taxon>
        <taxon>Nitrospira</taxon>
    </lineage>
</organism>
<evidence type="ECO:0000313" key="3">
    <source>
        <dbReference type="Proteomes" id="UP001302719"/>
    </source>
</evidence>
<name>A0AA96G9P7_9BACT</name>
<proteinExistence type="predicted"/>
<sequence>MWPTPGSAKPYFEDGYLGLTQEELRQTLGTPMAVRSRKAALRVFSYYTFPDWEKYFKNLVSPGNGEDVYTYTRNGIQVRYSFSYIPDLNEGKNIPTLYVQRCEVEFSPAVPLQNIPSLVPEFVPPTEPSAPTFRSNLWVLLFKGPPSPEADFIVKEQGKEKLTWSLAYQMFAINGIPNILSLDIPIDRLEITTQSLQLVRTQQRLTHEPILNPFSPEFQKRMPAPSAPIKSVPQPHYED</sequence>
<reference evidence="2 3" key="1">
    <citation type="submission" date="2023-01" db="EMBL/GenBank/DDBJ databases">
        <title>Cultivation and genomic characterization of new, ubiquitous marine nitrite-oxidizing bacteria from the Nitrospirales.</title>
        <authorList>
            <person name="Mueller A.J."/>
            <person name="Daebeler A."/>
            <person name="Herbold C.W."/>
            <person name="Kirkegaard R.H."/>
            <person name="Daims H."/>
        </authorList>
    </citation>
    <scope>NUCLEOTIDE SEQUENCE [LARGE SCALE GENOMIC DNA]</scope>
    <source>
        <strain evidence="2 3">VA</strain>
    </source>
</reference>
<protein>
    <submittedName>
        <fullName evidence="2">Uncharacterized protein</fullName>
    </submittedName>
</protein>
<dbReference type="KEGG" id="nall:PP769_13605"/>
<evidence type="ECO:0000313" key="2">
    <source>
        <dbReference type="EMBL" id="WNM57007.1"/>
    </source>
</evidence>
<feature type="region of interest" description="Disordered" evidence="1">
    <location>
        <begin position="213"/>
        <end position="239"/>
    </location>
</feature>
<dbReference type="RefSeq" id="WP_312641002.1">
    <property type="nucleotide sequence ID" value="NZ_CP116967.1"/>
</dbReference>